<organism evidence="1 2">
    <name type="scientific">Irpex rosettiformis</name>
    <dbReference type="NCBI Taxonomy" id="378272"/>
    <lineage>
        <taxon>Eukaryota</taxon>
        <taxon>Fungi</taxon>
        <taxon>Dikarya</taxon>
        <taxon>Basidiomycota</taxon>
        <taxon>Agaricomycotina</taxon>
        <taxon>Agaricomycetes</taxon>
        <taxon>Polyporales</taxon>
        <taxon>Irpicaceae</taxon>
        <taxon>Irpex</taxon>
    </lineage>
</organism>
<sequence>MDSRQLALDSDSNELQMVVRQPPLESSPTPRGTKELNALSQRNASQPILKLPDEVLCLILLLLQTIFPHRLTVGRNQSSYWEGEAKDVLTYNLGWMNATHVCSRLRHTALAFPGLWSRLDVGESKYGMAWFPELLRRSCKVPMELKLYRMVANDEVTAALGQTTVSSRMKSLLVHHGRDWFPVLRVLLSHPAYHLESLELVLDYNKDSKTQPVLPEDLFSSHAPLLQRISLHGFDLPWSSLAFPTLTHLSIVCARHKPGEPLNTEYIWEADKAPPRGAEYKGLNSSMTSVANTLRSLPLLQTLILEQALPTEDLDIANISRIALPHLRKLEIVEPVAKSCFSLLDLLDISQLQHFHLTSTVSVKPRGKASQQYYRSLVRFTSDFLRSSPVPITALNFYMKQFQPSRHSVIAISAHVPLDVCTLPDPTFLDITLNYTEDLSTPELFPHRHAVLEPILDALPLNELDTISFYDNVGPQTWVDIDYSLWSAIFDKCSSARKVTANAMVVLPLVPLLGSRNLPTWAFSPPPEPRTPVFPSLKELEIMTGFRGSVDDVAIRSYFTAGVKRPAEEEYEFAHGVFLDTLKQCLLSRSGRVPKLKDLYLYIAGLDECSGYSSETIANFRKIFADVVERTPRLSVCYSQAFNNLRRYR</sequence>
<protein>
    <submittedName>
        <fullName evidence="1">Uncharacterized protein</fullName>
    </submittedName>
</protein>
<reference evidence="1" key="1">
    <citation type="journal article" date="2021" name="Environ. Microbiol.">
        <title>Gene family expansions and transcriptome signatures uncover fungal adaptations to wood decay.</title>
        <authorList>
            <person name="Hage H."/>
            <person name="Miyauchi S."/>
            <person name="Viragh M."/>
            <person name="Drula E."/>
            <person name="Min B."/>
            <person name="Chaduli D."/>
            <person name="Navarro D."/>
            <person name="Favel A."/>
            <person name="Norest M."/>
            <person name="Lesage-Meessen L."/>
            <person name="Balint B."/>
            <person name="Merenyi Z."/>
            <person name="de Eugenio L."/>
            <person name="Morin E."/>
            <person name="Martinez A.T."/>
            <person name="Baldrian P."/>
            <person name="Stursova M."/>
            <person name="Martinez M.J."/>
            <person name="Novotny C."/>
            <person name="Magnuson J.K."/>
            <person name="Spatafora J.W."/>
            <person name="Maurice S."/>
            <person name="Pangilinan J."/>
            <person name="Andreopoulos W."/>
            <person name="LaButti K."/>
            <person name="Hundley H."/>
            <person name="Na H."/>
            <person name="Kuo A."/>
            <person name="Barry K."/>
            <person name="Lipzen A."/>
            <person name="Henrissat B."/>
            <person name="Riley R."/>
            <person name="Ahrendt S."/>
            <person name="Nagy L.G."/>
            <person name="Grigoriev I.V."/>
            <person name="Martin F."/>
            <person name="Rosso M.N."/>
        </authorList>
    </citation>
    <scope>NUCLEOTIDE SEQUENCE</scope>
    <source>
        <strain evidence="1">CBS 384.51</strain>
    </source>
</reference>
<dbReference type="Proteomes" id="UP001055072">
    <property type="component" value="Unassembled WGS sequence"/>
</dbReference>
<accession>A0ACB8UGS2</accession>
<comment type="caution">
    <text evidence="1">The sequence shown here is derived from an EMBL/GenBank/DDBJ whole genome shotgun (WGS) entry which is preliminary data.</text>
</comment>
<proteinExistence type="predicted"/>
<evidence type="ECO:0000313" key="1">
    <source>
        <dbReference type="EMBL" id="KAI0093481.1"/>
    </source>
</evidence>
<evidence type="ECO:0000313" key="2">
    <source>
        <dbReference type="Proteomes" id="UP001055072"/>
    </source>
</evidence>
<keyword evidence="2" id="KW-1185">Reference proteome</keyword>
<gene>
    <name evidence="1" type="ORF">BDY19DRAFT_923978</name>
</gene>
<name>A0ACB8UGS2_9APHY</name>
<dbReference type="EMBL" id="MU274902">
    <property type="protein sequence ID" value="KAI0093481.1"/>
    <property type="molecule type" value="Genomic_DNA"/>
</dbReference>